<organism evidence="19 20">
    <name type="scientific">Candidatus Uhrbacteria bacterium RIFOXYB2_FULL_45_11</name>
    <dbReference type="NCBI Taxonomy" id="1802421"/>
    <lineage>
        <taxon>Bacteria</taxon>
        <taxon>Candidatus Uhriibacteriota</taxon>
    </lineage>
</organism>
<feature type="domain" description="Helicase C-terminal" evidence="18">
    <location>
        <begin position="129"/>
        <end position="281"/>
    </location>
</feature>
<keyword evidence="10" id="KW-0234">DNA repair</keyword>
<dbReference type="AlphaFoldDB" id="A0A1F7W6Z4"/>
<comment type="cofactor">
    <cofactor evidence="1">
        <name>Mg(2+)</name>
        <dbReference type="ChEBI" id="CHEBI:18420"/>
    </cofactor>
</comment>
<dbReference type="NCBIfam" id="TIGR00614">
    <property type="entry name" value="recQ_fam"/>
    <property type="match status" value="1"/>
</dbReference>
<feature type="domain" description="Helicase ATP-binding" evidence="17">
    <location>
        <begin position="1"/>
        <end position="108"/>
    </location>
</feature>
<evidence type="ECO:0000256" key="7">
    <source>
        <dbReference type="ARBA" id="ARBA00022806"/>
    </source>
</evidence>
<gene>
    <name evidence="19" type="ORF">A2318_04405</name>
</gene>
<evidence type="ECO:0000256" key="14">
    <source>
        <dbReference type="ARBA" id="ARBA00044535"/>
    </source>
</evidence>
<evidence type="ECO:0000259" key="17">
    <source>
        <dbReference type="PROSITE" id="PS51192"/>
    </source>
</evidence>
<dbReference type="Pfam" id="PF14493">
    <property type="entry name" value="HTH_40"/>
    <property type="match status" value="1"/>
</dbReference>
<keyword evidence="3" id="KW-0479">Metal-binding</keyword>
<dbReference type="PROSITE" id="PS51192">
    <property type="entry name" value="HELICASE_ATP_BIND_1"/>
    <property type="match status" value="1"/>
</dbReference>
<keyword evidence="7" id="KW-0347">Helicase</keyword>
<keyword evidence="4" id="KW-0547">Nucleotide-binding</keyword>
<keyword evidence="5" id="KW-0227">DNA damage</keyword>
<dbReference type="SMART" id="SM00490">
    <property type="entry name" value="HELICc"/>
    <property type="match status" value="1"/>
</dbReference>
<dbReference type="Pfam" id="PF09382">
    <property type="entry name" value="RQC"/>
    <property type="match status" value="1"/>
</dbReference>
<dbReference type="CDD" id="cd18794">
    <property type="entry name" value="SF2_C_RecQ"/>
    <property type="match status" value="1"/>
</dbReference>
<dbReference type="GO" id="GO:0005524">
    <property type="term" value="F:ATP binding"/>
    <property type="evidence" value="ECO:0007669"/>
    <property type="project" value="UniProtKB-KW"/>
</dbReference>
<dbReference type="PROSITE" id="PS50967">
    <property type="entry name" value="HRDC"/>
    <property type="match status" value="1"/>
</dbReference>
<dbReference type="InterPro" id="IPR001650">
    <property type="entry name" value="Helicase_C-like"/>
</dbReference>
<dbReference type="GO" id="GO:0006281">
    <property type="term" value="P:DNA repair"/>
    <property type="evidence" value="ECO:0007669"/>
    <property type="project" value="UniProtKB-KW"/>
</dbReference>
<dbReference type="InterPro" id="IPR029491">
    <property type="entry name" value="Helicase_HTH"/>
</dbReference>
<dbReference type="InterPro" id="IPR027417">
    <property type="entry name" value="P-loop_NTPase"/>
</dbReference>
<dbReference type="GO" id="GO:0016787">
    <property type="term" value="F:hydrolase activity"/>
    <property type="evidence" value="ECO:0007669"/>
    <property type="project" value="UniProtKB-KW"/>
</dbReference>
<dbReference type="InterPro" id="IPR036388">
    <property type="entry name" value="WH-like_DNA-bd_sf"/>
</dbReference>
<dbReference type="Pfam" id="PF00570">
    <property type="entry name" value="HRDC"/>
    <property type="match status" value="1"/>
</dbReference>
<evidence type="ECO:0000256" key="12">
    <source>
        <dbReference type="ARBA" id="ARBA00034617"/>
    </source>
</evidence>
<dbReference type="EMBL" id="MGFD01000034">
    <property type="protein sequence ID" value="OGL97884.1"/>
    <property type="molecule type" value="Genomic_DNA"/>
</dbReference>
<dbReference type="SMART" id="SM00341">
    <property type="entry name" value="HRDC"/>
    <property type="match status" value="1"/>
</dbReference>
<dbReference type="InterPro" id="IPR032284">
    <property type="entry name" value="RecQ_Zn-bd"/>
</dbReference>
<dbReference type="STRING" id="1802421.A2318_04405"/>
<dbReference type="InterPro" id="IPR044876">
    <property type="entry name" value="HRDC_dom_sf"/>
</dbReference>
<comment type="catalytic activity">
    <reaction evidence="12">
        <text>Couples ATP hydrolysis with the unwinding of duplex DNA by translocating in the 3'-5' direction.</text>
        <dbReference type="EC" id="5.6.2.4"/>
    </reaction>
</comment>
<dbReference type="SUPFAM" id="SSF47819">
    <property type="entry name" value="HRDC-like"/>
    <property type="match status" value="1"/>
</dbReference>
<dbReference type="GO" id="GO:0005737">
    <property type="term" value="C:cytoplasm"/>
    <property type="evidence" value="ECO:0007669"/>
    <property type="project" value="TreeGrafter"/>
</dbReference>
<evidence type="ECO:0000256" key="10">
    <source>
        <dbReference type="ARBA" id="ARBA00023204"/>
    </source>
</evidence>
<dbReference type="CDD" id="cd17920">
    <property type="entry name" value="DEXHc_RecQ"/>
    <property type="match status" value="1"/>
</dbReference>
<name>A0A1F7W6Z4_9BACT</name>
<feature type="domain" description="HRDC" evidence="16">
    <location>
        <begin position="439"/>
        <end position="519"/>
    </location>
</feature>
<dbReference type="Gene3D" id="3.40.50.300">
    <property type="entry name" value="P-loop containing nucleotide triphosphate hydrolases"/>
    <property type="match status" value="2"/>
</dbReference>
<evidence type="ECO:0000256" key="11">
    <source>
        <dbReference type="ARBA" id="ARBA00023235"/>
    </source>
</evidence>
<dbReference type="GO" id="GO:0046872">
    <property type="term" value="F:metal ion binding"/>
    <property type="evidence" value="ECO:0007669"/>
    <property type="project" value="UniProtKB-KW"/>
</dbReference>
<evidence type="ECO:0000256" key="6">
    <source>
        <dbReference type="ARBA" id="ARBA00022801"/>
    </source>
</evidence>
<evidence type="ECO:0000256" key="15">
    <source>
        <dbReference type="ARBA" id="ARBA00044550"/>
    </source>
</evidence>
<sequence length="635" mass="72346">MNSSLDSEEIEDIQAEARSGALKILYIAPERLARVEFQLFLRSLRVSLLAIDEAHCISEWGHDFRPEYRNLKELKRSFPNVPVVALTATATMRVRTDILSQLDMPDAFVFLSSHNRPNLHYTVKPKLQSFAQLVALLKTRKGESIIIYCFSRKDTESLAEDLNKAGYKSAPYHAGLSADVRSKTQERFIRDQVSIIVATIAFGMGIDKPDVRLVVHMDLPKTVEGYYQETGRAGRDSLPSDCVLFYSYGDKRKQDFFIQQIEDEQERALAEKKLSQVIEYGELRSCRRKFLLEYFGEPVELENCGTCDNCSSEPAEIHDATEVSQKILSAVLRTGERFGLAYICDVLRGSKQKKILENNHENLSVYGVAKNIPLQQLREYMDLLLVKKYLVKQMGEFPTIGVSAMGKVALRDREVILLPKPKTFAVAMQPKKGTDENALPYESALFEELRALRRSIAEEQNVPPFVIFGDKTLQEIAYYLPQSLPSFGKIFGVGERKLKQFGAQFLAVVQTYAKTHNLTERTQEVDIDAPPVRTSSVTRDSSTFQKTKELLEKKFDIEQIAKERMLNKSTVVQHILKLVEEDPDLDVMHLKPPAKQFTEIENAFKQSPTKLLTAVFNILEGKYTYEELRIARLFL</sequence>
<dbReference type="GO" id="GO:0006260">
    <property type="term" value="P:DNA replication"/>
    <property type="evidence" value="ECO:0007669"/>
    <property type="project" value="InterPro"/>
</dbReference>
<evidence type="ECO:0000256" key="1">
    <source>
        <dbReference type="ARBA" id="ARBA00001946"/>
    </source>
</evidence>
<dbReference type="InterPro" id="IPR002121">
    <property type="entry name" value="HRDC_dom"/>
</dbReference>
<dbReference type="Pfam" id="PF00271">
    <property type="entry name" value="Helicase_C"/>
    <property type="match status" value="1"/>
</dbReference>
<dbReference type="GO" id="GO:0006310">
    <property type="term" value="P:DNA recombination"/>
    <property type="evidence" value="ECO:0007669"/>
    <property type="project" value="InterPro"/>
</dbReference>
<dbReference type="PANTHER" id="PTHR13710">
    <property type="entry name" value="DNA HELICASE RECQ FAMILY MEMBER"/>
    <property type="match status" value="1"/>
</dbReference>
<dbReference type="Proteomes" id="UP000177331">
    <property type="component" value="Unassembled WGS sequence"/>
</dbReference>
<dbReference type="FunFam" id="3.40.50.300:FF:000156">
    <property type="entry name" value="ATP-dependent DNA helicase recQ"/>
    <property type="match status" value="1"/>
</dbReference>
<dbReference type="InterPro" id="IPR018982">
    <property type="entry name" value="RQC_domain"/>
</dbReference>
<dbReference type="InterPro" id="IPR004589">
    <property type="entry name" value="DNA_helicase_ATP-dep_RecQ"/>
</dbReference>
<dbReference type="SMART" id="SM00956">
    <property type="entry name" value="RQC"/>
    <property type="match status" value="1"/>
</dbReference>
<dbReference type="SUPFAM" id="SSF52540">
    <property type="entry name" value="P-loop containing nucleoside triphosphate hydrolases"/>
    <property type="match status" value="2"/>
</dbReference>
<dbReference type="Gene3D" id="1.10.150.80">
    <property type="entry name" value="HRDC domain"/>
    <property type="match status" value="1"/>
</dbReference>
<evidence type="ECO:0000256" key="3">
    <source>
        <dbReference type="ARBA" id="ARBA00022723"/>
    </source>
</evidence>
<dbReference type="PROSITE" id="PS51194">
    <property type="entry name" value="HELICASE_CTER"/>
    <property type="match status" value="1"/>
</dbReference>
<comment type="similarity">
    <text evidence="2">Belongs to the helicase family. RecQ subfamily.</text>
</comment>
<comment type="caution">
    <text evidence="19">The sequence shown here is derived from an EMBL/GenBank/DDBJ whole genome shotgun (WGS) entry which is preliminary data.</text>
</comment>
<evidence type="ECO:0000256" key="13">
    <source>
        <dbReference type="ARBA" id="ARBA00034808"/>
    </source>
</evidence>
<evidence type="ECO:0000259" key="16">
    <source>
        <dbReference type="PROSITE" id="PS50967"/>
    </source>
</evidence>
<dbReference type="GO" id="GO:0043138">
    <property type="term" value="F:3'-5' DNA helicase activity"/>
    <property type="evidence" value="ECO:0007669"/>
    <property type="project" value="UniProtKB-EC"/>
</dbReference>
<evidence type="ECO:0000256" key="5">
    <source>
        <dbReference type="ARBA" id="ARBA00022763"/>
    </source>
</evidence>
<evidence type="ECO:0000259" key="18">
    <source>
        <dbReference type="PROSITE" id="PS51194"/>
    </source>
</evidence>
<evidence type="ECO:0000256" key="4">
    <source>
        <dbReference type="ARBA" id="ARBA00022741"/>
    </source>
</evidence>
<evidence type="ECO:0000256" key="9">
    <source>
        <dbReference type="ARBA" id="ARBA00023125"/>
    </source>
</evidence>
<dbReference type="Gene3D" id="1.10.10.10">
    <property type="entry name" value="Winged helix-like DNA-binding domain superfamily/Winged helix DNA-binding domain"/>
    <property type="match status" value="1"/>
</dbReference>
<dbReference type="Pfam" id="PF00270">
    <property type="entry name" value="DEAD"/>
    <property type="match status" value="1"/>
</dbReference>
<keyword evidence="11" id="KW-0413">Isomerase</keyword>
<proteinExistence type="inferred from homology"/>
<accession>A0A1F7W6Z4</accession>
<dbReference type="InterPro" id="IPR011545">
    <property type="entry name" value="DEAD/DEAH_box_helicase_dom"/>
</dbReference>
<dbReference type="InterPro" id="IPR014001">
    <property type="entry name" value="Helicase_ATP-bd"/>
</dbReference>
<dbReference type="GO" id="GO:0009378">
    <property type="term" value="F:four-way junction helicase activity"/>
    <property type="evidence" value="ECO:0007669"/>
    <property type="project" value="TreeGrafter"/>
</dbReference>
<evidence type="ECO:0000313" key="20">
    <source>
        <dbReference type="Proteomes" id="UP000177331"/>
    </source>
</evidence>
<dbReference type="GO" id="GO:0005694">
    <property type="term" value="C:chromosome"/>
    <property type="evidence" value="ECO:0007669"/>
    <property type="project" value="TreeGrafter"/>
</dbReference>
<keyword evidence="6" id="KW-0378">Hydrolase</keyword>
<dbReference type="Gene3D" id="1.10.10.1390">
    <property type="entry name" value="ATP-dependent DNA helicase RecQ"/>
    <property type="match status" value="1"/>
</dbReference>
<evidence type="ECO:0000256" key="8">
    <source>
        <dbReference type="ARBA" id="ARBA00022840"/>
    </source>
</evidence>
<dbReference type="PANTHER" id="PTHR13710:SF105">
    <property type="entry name" value="ATP-DEPENDENT DNA HELICASE Q1"/>
    <property type="match status" value="1"/>
</dbReference>
<keyword evidence="9" id="KW-0238">DNA-binding</keyword>
<dbReference type="GO" id="GO:0003677">
    <property type="term" value="F:DNA binding"/>
    <property type="evidence" value="ECO:0007669"/>
    <property type="project" value="UniProtKB-KW"/>
</dbReference>
<dbReference type="EC" id="5.6.2.4" evidence="13"/>
<keyword evidence="8" id="KW-0067">ATP-binding</keyword>
<evidence type="ECO:0000313" key="19">
    <source>
        <dbReference type="EMBL" id="OGL97884.1"/>
    </source>
</evidence>
<evidence type="ECO:0000256" key="2">
    <source>
        <dbReference type="ARBA" id="ARBA00005446"/>
    </source>
</evidence>
<dbReference type="InterPro" id="IPR010997">
    <property type="entry name" value="HRDC-like_sf"/>
</dbReference>
<reference evidence="19 20" key="1">
    <citation type="journal article" date="2016" name="Nat. Commun.">
        <title>Thousands of microbial genomes shed light on interconnected biogeochemical processes in an aquifer system.</title>
        <authorList>
            <person name="Anantharaman K."/>
            <person name="Brown C.T."/>
            <person name="Hug L.A."/>
            <person name="Sharon I."/>
            <person name="Castelle C.J."/>
            <person name="Probst A.J."/>
            <person name="Thomas B.C."/>
            <person name="Singh A."/>
            <person name="Wilkins M.J."/>
            <person name="Karaoz U."/>
            <person name="Brodie E.L."/>
            <person name="Williams K.H."/>
            <person name="Hubbard S.S."/>
            <person name="Banfield J.F."/>
        </authorList>
    </citation>
    <scope>NUCLEOTIDE SEQUENCE [LARGE SCALE GENOMIC DNA]</scope>
</reference>
<dbReference type="FunFam" id="1.10.150.80:FF:000002">
    <property type="entry name" value="ATP-dependent DNA helicase RecQ"/>
    <property type="match status" value="1"/>
</dbReference>
<dbReference type="Pfam" id="PF16124">
    <property type="entry name" value="RecQ_Zn_bind"/>
    <property type="match status" value="1"/>
</dbReference>
<protein>
    <recommendedName>
        <fullName evidence="14">ATP-dependent DNA helicase RecQ</fullName>
        <ecNumber evidence="13">5.6.2.4</ecNumber>
    </recommendedName>
    <alternativeName>
        <fullName evidence="15">DNA 3'-5' helicase RecQ</fullName>
    </alternativeName>
</protein>